<evidence type="ECO:0000313" key="3">
    <source>
        <dbReference type="EMBL" id="AKV75913.1"/>
    </source>
</evidence>
<evidence type="ECO:0000313" key="9">
    <source>
        <dbReference type="Proteomes" id="UP000061362"/>
    </source>
</evidence>
<gene>
    <name evidence="1" type="ORF">HA72_0550</name>
    <name evidence="2" type="ORF">MsedA_0561</name>
    <name evidence="3" type="ORF">MsedB_0561</name>
    <name evidence="4" type="ORF">MsedC_0560</name>
    <name evidence="5" type="ORF">MsedD_0561</name>
    <name evidence="6" type="ORF">MsedE_0561</name>
</gene>
<evidence type="ECO:0000313" key="12">
    <source>
        <dbReference type="Proteomes" id="UP000068832"/>
    </source>
</evidence>
<dbReference type="RefSeq" id="WP_012020513.1">
    <property type="nucleotide sequence ID" value="NZ_CP008822.1"/>
</dbReference>
<reference evidence="1 7" key="1">
    <citation type="journal article" date="2014" name="J. Bacteriol.">
        <title>Role of an Archaeal PitA Transporter in the Copper and Arsenic Resistance of Metallosphaera sedula, an Extreme Thermoacidophile.</title>
        <authorList>
            <person name="McCarthy S."/>
            <person name="Ai C."/>
            <person name="Wheaton G."/>
            <person name="Tevatia R."/>
            <person name="Eckrich V."/>
            <person name="Kelly R."/>
            <person name="Blum P."/>
        </authorList>
    </citation>
    <scope>NUCLEOTIDE SEQUENCE [LARGE SCALE GENOMIC DNA]</scope>
    <source>
        <strain evidence="1 7">CuR1</strain>
    </source>
</reference>
<evidence type="ECO:0000313" key="7">
    <source>
        <dbReference type="Proteomes" id="UP000029084"/>
    </source>
</evidence>
<evidence type="ECO:0000313" key="8">
    <source>
        <dbReference type="Proteomes" id="UP000056255"/>
    </source>
</evidence>
<dbReference type="OMA" id="ELTILIM"/>
<evidence type="ECO:0000313" key="4">
    <source>
        <dbReference type="EMBL" id="AKV78164.1"/>
    </source>
</evidence>
<protein>
    <submittedName>
        <fullName evidence="1">Uncharacterized protein</fullName>
    </submittedName>
</protein>
<sequence>MDGITAGFLKLKELVGEARAFKLEDQYTLVGIRKLSCKEKSKIVDRVLDEVYKYGDSFNLTILLLGEDGLEKVKDSLGEDITQELVAKLEKS</sequence>
<dbReference type="PATRIC" id="fig|43687.5.peg.564"/>
<dbReference type="GeneID" id="91755000"/>
<dbReference type="EMBL" id="CP012172">
    <property type="protein sequence ID" value="AKV73673.1"/>
    <property type="molecule type" value="Genomic_DNA"/>
</dbReference>
<dbReference type="Proteomes" id="UP000062398">
    <property type="component" value="Chromosome"/>
</dbReference>
<evidence type="ECO:0000313" key="11">
    <source>
        <dbReference type="Proteomes" id="UP000062475"/>
    </source>
</evidence>
<dbReference type="Proteomes" id="UP000068832">
    <property type="component" value="Chromosome"/>
</dbReference>
<evidence type="ECO:0000313" key="6">
    <source>
        <dbReference type="EMBL" id="AKV82655.1"/>
    </source>
</evidence>
<evidence type="ECO:0000313" key="5">
    <source>
        <dbReference type="EMBL" id="AKV80409.1"/>
    </source>
</evidence>
<dbReference type="EMBL" id="CP012176">
    <property type="protein sequence ID" value="AKV82655.1"/>
    <property type="molecule type" value="Genomic_DNA"/>
</dbReference>
<dbReference type="Proteomes" id="UP000029084">
    <property type="component" value="Chromosome"/>
</dbReference>
<evidence type="ECO:0000313" key="2">
    <source>
        <dbReference type="EMBL" id="AKV73673.1"/>
    </source>
</evidence>
<dbReference type="Proteomes" id="UP000062475">
    <property type="component" value="Chromosome"/>
</dbReference>
<dbReference type="OrthoDB" id="38890at2157"/>
<organism evidence="1 7">
    <name type="scientific">Metallosphaera sedula</name>
    <dbReference type="NCBI Taxonomy" id="43687"/>
    <lineage>
        <taxon>Archaea</taxon>
        <taxon>Thermoproteota</taxon>
        <taxon>Thermoprotei</taxon>
        <taxon>Sulfolobales</taxon>
        <taxon>Sulfolobaceae</taxon>
        <taxon>Metallosphaera</taxon>
    </lineage>
</organism>
<dbReference type="EMBL" id="CP012173">
    <property type="protein sequence ID" value="AKV75913.1"/>
    <property type="molecule type" value="Genomic_DNA"/>
</dbReference>
<evidence type="ECO:0000313" key="10">
    <source>
        <dbReference type="Proteomes" id="UP000062398"/>
    </source>
</evidence>
<reference evidence="6 8" key="3">
    <citation type="submission" date="2015-07" db="EMBL/GenBank/DDBJ databases">
        <title>Physiological, transcriptional responses and genome re-sequencing of acid resistant extremely thermoacidophilic Metallosphaera sedula SARC-M1.</title>
        <authorList>
            <person name="Ai C."/>
            <person name="McCarthy S."/>
            <person name="Eckrich V."/>
            <person name="Rudrappa D."/>
            <person name="Qiu G."/>
            <person name="Blum P."/>
        </authorList>
    </citation>
    <scope>NUCLEOTIDE SEQUENCE [LARGE SCALE GENOMIC DNA]</scope>
    <source>
        <strain evidence="6 8">SARC-M1</strain>
    </source>
</reference>
<evidence type="ECO:0000313" key="1">
    <source>
        <dbReference type="EMBL" id="AIM26712.1"/>
    </source>
</evidence>
<dbReference type="EMBL" id="CP008822">
    <property type="protein sequence ID" value="AIM26712.1"/>
    <property type="molecule type" value="Genomic_DNA"/>
</dbReference>
<dbReference type="EMBL" id="CP012174">
    <property type="protein sequence ID" value="AKV78164.1"/>
    <property type="molecule type" value="Genomic_DNA"/>
</dbReference>
<name>A0A088E4M1_9CREN</name>
<reference evidence="9 10" key="2">
    <citation type="journal article" date="2015" name="Genome Announc.">
        <title>Complete Genome Sequences of Evolved Arsenate-Resistant Metallosphaera sedula Strains.</title>
        <authorList>
            <person name="Ai C."/>
            <person name="McCarthy S."/>
            <person name="Schackwitz W."/>
            <person name="Martin J."/>
            <person name="Lipzen A."/>
            <person name="Blum P."/>
        </authorList>
    </citation>
    <scope>NUCLEOTIDE SEQUENCE [LARGE SCALE GENOMIC DNA]</scope>
    <source>
        <strain evidence="4 10">ARS120-1</strain>
        <strain evidence="5 9">ARS120-2</strain>
        <strain evidence="2 12">ARS50-1</strain>
        <strain evidence="3 11">ARS50-2</strain>
    </source>
</reference>
<proteinExistence type="predicted"/>
<dbReference type="EMBL" id="CP012175">
    <property type="protein sequence ID" value="AKV80409.1"/>
    <property type="molecule type" value="Genomic_DNA"/>
</dbReference>
<dbReference type="Proteomes" id="UP000061362">
    <property type="component" value="Chromosome"/>
</dbReference>
<dbReference type="AlphaFoldDB" id="A0A088E4M1"/>
<accession>A0A088E4M1</accession>
<dbReference type="Proteomes" id="UP000056255">
    <property type="component" value="Chromosome"/>
</dbReference>